<organism evidence="1 2">
    <name type="scientific">Actinia tenebrosa</name>
    <name type="common">Australian red waratah sea anemone</name>
    <dbReference type="NCBI Taxonomy" id="6105"/>
    <lineage>
        <taxon>Eukaryota</taxon>
        <taxon>Metazoa</taxon>
        <taxon>Cnidaria</taxon>
        <taxon>Anthozoa</taxon>
        <taxon>Hexacorallia</taxon>
        <taxon>Actiniaria</taxon>
        <taxon>Actiniidae</taxon>
        <taxon>Actinia</taxon>
    </lineage>
</organism>
<evidence type="ECO:0000313" key="1">
    <source>
        <dbReference type="Proteomes" id="UP000515163"/>
    </source>
</evidence>
<dbReference type="RefSeq" id="XP_031573792.1">
    <property type="nucleotide sequence ID" value="XM_031717932.1"/>
</dbReference>
<dbReference type="Proteomes" id="UP000515163">
    <property type="component" value="Unplaced"/>
</dbReference>
<reference evidence="2" key="1">
    <citation type="submission" date="2025-08" db="UniProtKB">
        <authorList>
            <consortium name="RefSeq"/>
        </authorList>
    </citation>
    <scope>IDENTIFICATION</scope>
    <source>
        <tissue evidence="2">Tentacle</tissue>
    </source>
</reference>
<dbReference type="GeneID" id="116307654"/>
<accession>A0A6P8J2H4</accession>
<keyword evidence="1" id="KW-1185">Reference proteome</keyword>
<evidence type="ECO:0000313" key="2">
    <source>
        <dbReference type="RefSeq" id="XP_031573792.1"/>
    </source>
</evidence>
<sequence length="444" mass="50323">MSSYLKLLSKATTLSLLYHSKTISGKLAVDEEVEYDEIVEDVFETIDGVTNIVVTTFSVALPTIPEFSWFGKRNLARRKSFKLKKVLDPTGKIKLPTKATDESKGLRSWFSKEKKWVHKKVADVRKDISIKFRGAVEKVEKFADMFGISFGYVDSALNFYETIENFKKCKNAYEKAKGAVMEMRKAKNTLDDIYNDAVGAREIMYKARDQLKNNITSEAFLYDLTALKNNMEEIQGTGRGLQDMIDGIDDYIRVIKSTNDFETVTRLISRLHTSLVGFPFVYRCIITKVTFLSSTIRQCKKGKTIEDIIEDTKNMYDVNSTDCQQKLGGGHLTPDIIQRFIDKAAQNDGSFNKDCALNDDSKIEQICTVRCEGKGKNAKEIAKKIPWPAEKIKLVLPKCESCIEGKKSIICMVKRVQPAITDSEIQEEFPMLTLKEIASVECKN</sequence>
<protein>
    <submittedName>
        <fullName evidence="2">Uncharacterized protein LOC116307654</fullName>
    </submittedName>
</protein>
<proteinExistence type="predicted"/>
<dbReference type="InParanoid" id="A0A6P8J2H4"/>
<dbReference type="OrthoDB" id="10322960at2759"/>
<gene>
    <name evidence="2" type="primary">LOC116307654</name>
</gene>
<dbReference type="AlphaFoldDB" id="A0A6P8J2H4"/>
<dbReference type="KEGG" id="aten:116307654"/>
<name>A0A6P8J2H4_ACTTE</name>